<evidence type="ECO:0000256" key="1">
    <source>
        <dbReference type="ARBA" id="ARBA00006226"/>
    </source>
</evidence>
<dbReference type="InterPro" id="IPR035093">
    <property type="entry name" value="RelE/ParE_toxin_dom_sf"/>
</dbReference>
<dbReference type="SUPFAM" id="SSF143011">
    <property type="entry name" value="RelE-like"/>
    <property type="match status" value="1"/>
</dbReference>
<evidence type="ECO:0000256" key="2">
    <source>
        <dbReference type="ARBA" id="ARBA00022649"/>
    </source>
</evidence>
<protein>
    <submittedName>
        <fullName evidence="3">Type II toxin-antitoxin system RelE/ParE family toxin</fullName>
    </submittedName>
</protein>
<dbReference type="NCBIfam" id="TIGR02385">
    <property type="entry name" value="RelE_StbE"/>
    <property type="match status" value="1"/>
</dbReference>
<dbReference type="PANTHER" id="PTHR35601:SF1">
    <property type="entry name" value="TOXIN RELE"/>
    <property type="match status" value="1"/>
</dbReference>
<dbReference type="Proteomes" id="UP001589692">
    <property type="component" value="Unassembled WGS sequence"/>
</dbReference>
<dbReference type="EMBL" id="JBHMAA010000015">
    <property type="protein sequence ID" value="MFB9949819.1"/>
    <property type="molecule type" value="Genomic_DNA"/>
</dbReference>
<reference evidence="3 4" key="1">
    <citation type="submission" date="2024-09" db="EMBL/GenBank/DDBJ databases">
        <authorList>
            <person name="Sun Q."/>
            <person name="Mori K."/>
        </authorList>
    </citation>
    <scope>NUCLEOTIDE SEQUENCE [LARGE SCALE GENOMIC DNA]</scope>
    <source>
        <strain evidence="3 4">TBRC 4938</strain>
    </source>
</reference>
<dbReference type="PANTHER" id="PTHR35601">
    <property type="entry name" value="TOXIN RELE"/>
    <property type="match status" value="1"/>
</dbReference>
<organism evidence="3 4">
    <name type="scientific">Rhizobium puerariae</name>
    <dbReference type="NCBI Taxonomy" id="1585791"/>
    <lineage>
        <taxon>Bacteria</taxon>
        <taxon>Pseudomonadati</taxon>
        <taxon>Pseudomonadota</taxon>
        <taxon>Alphaproteobacteria</taxon>
        <taxon>Hyphomicrobiales</taxon>
        <taxon>Rhizobiaceae</taxon>
        <taxon>Rhizobium/Agrobacterium group</taxon>
        <taxon>Rhizobium</taxon>
    </lineage>
</organism>
<dbReference type="RefSeq" id="WP_377261322.1">
    <property type="nucleotide sequence ID" value="NZ_JBHMAA010000015.1"/>
</dbReference>
<name>A0ABV6AGR8_9HYPH</name>
<dbReference type="Gene3D" id="3.30.2310.20">
    <property type="entry name" value="RelE-like"/>
    <property type="match status" value="1"/>
</dbReference>
<keyword evidence="2" id="KW-1277">Toxin-antitoxin system</keyword>
<dbReference type="Pfam" id="PF05016">
    <property type="entry name" value="ParE_toxin"/>
    <property type="match status" value="1"/>
</dbReference>
<sequence length="98" mass="11572">MRIEWHVDAVKDLKSISTQDQRRIKKVLDELSEIDDPRQKLVAYSGNLKDFWKLRIGDYRLVCQIKMEADEYILIIRVAHRSVAYDPRSLAKIGKRSE</sequence>
<accession>A0ABV6AGR8</accession>
<evidence type="ECO:0000313" key="3">
    <source>
        <dbReference type="EMBL" id="MFB9949819.1"/>
    </source>
</evidence>
<comment type="similarity">
    <text evidence="1">Belongs to the RelE toxin family.</text>
</comment>
<proteinExistence type="inferred from homology"/>
<comment type="caution">
    <text evidence="3">The sequence shown here is derived from an EMBL/GenBank/DDBJ whole genome shotgun (WGS) entry which is preliminary data.</text>
</comment>
<dbReference type="InterPro" id="IPR007712">
    <property type="entry name" value="RelE/ParE_toxin"/>
</dbReference>
<evidence type="ECO:0000313" key="4">
    <source>
        <dbReference type="Proteomes" id="UP001589692"/>
    </source>
</evidence>
<gene>
    <name evidence="3" type="ORF">ACFFP0_13220</name>
</gene>
<keyword evidence="4" id="KW-1185">Reference proteome</keyword>